<protein>
    <submittedName>
        <fullName evidence="1">Uncharacterized protein</fullName>
    </submittedName>
</protein>
<evidence type="ECO:0000313" key="1">
    <source>
        <dbReference type="EMBL" id="KAG2371993.1"/>
    </source>
</evidence>
<organism evidence="1 2">
    <name type="scientific">Phaseolus angularis</name>
    <name type="common">Azuki bean</name>
    <name type="synonym">Vigna angularis</name>
    <dbReference type="NCBI Taxonomy" id="3914"/>
    <lineage>
        <taxon>Eukaryota</taxon>
        <taxon>Viridiplantae</taxon>
        <taxon>Streptophyta</taxon>
        <taxon>Embryophyta</taxon>
        <taxon>Tracheophyta</taxon>
        <taxon>Spermatophyta</taxon>
        <taxon>Magnoliopsida</taxon>
        <taxon>eudicotyledons</taxon>
        <taxon>Gunneridae</taxon>
        <taxon>Pentapetalae</taxon>
        <taxon>rosids</taxon>
        <taxon>fabids</taxon>
        <taxon>Fabales</taxon>
        <taxon>Fabaceae</taxon>
        <taxon>Papilionoideae</taxon>
        <taxon>50 kb inversion clade</taxon>
        <taxon>NPAAA clade</taxon>
        <taxon>indigoferoid/millettioid clade</taxon>
        <taxon>Phaseoleae</taxon>
        <taxon>Vigna</taxon>
    </lineage>
</organism>
<reference evidence="1 2" key="1">
    <citation type="submission" date="2020-05" db="EMBL/GenBank/DDBJ databases">
        <title>Vigna angularis (adzuki bean) Var. LongXiaoDou No. 4 denovo assembly.</title>
        <authorList>
            <person name="Xiang H."/>
        </authorList>
    </citation>
    <scope>NUCLEOTIDE SEQUENCE [LARGE SCALE GENOMIC DNA]</scope>
    <source>
        <tissue evidence="1">Leaf</tissue>
    </source>
</reference>
<sequence>MAFTPKFLSEVTEPVHLNSLKPELFVELVQVLKDQISQKGSKATLQTLIQGEEALRDDARCVGDSVSERGRTRGVTGARGGVGCLC</sequence>
<dbReference type="EMBL" id="JABFOF010000011">
    <property type="protein sequence ID" value="KAG2371993.1"/>
    <property type="molecule type" value="Genomic_DNA"/>
</dbReference>
<name>A0A8T0JJ76_PHAAN</name>
<dbReference type="AlphaFoldDB" id="A0A8T0JJ76"/>
<evidence type="ECO:0000313" key="2">
    <source>
        <dbReference type="Proteomes" id="UP000743370"/>
    </source>
</evidence>
<gene>
    <name evidence="1" type="ORF">HKW66_Vig0241140</name>
</gene>
<accession>A0A8T0JJ76</accession>
<comment type="caution">
    <text evidence="1">The sequence shown here is derived from an EMBL/GenBank/DDBJ whole genome shotgun (WGS) entry which is preliminary data.</text>
</comment>
<proteinExistence type="predicted"/>
<dbReference type="Proteomes" id="UP000743370">
    <property type="component" value="Unassembled WGS sequence"/>
</dbReference>